<feature type="region of interest" description="Disordered" evidence="6">
    <location>
        <begin position="161"/>
        <end position="230"/>
    </location>
</feature>
<organism evidence="8 9">
    <name type="scientific">Exophiala sideris</name>
    <dbReference type="NCBI Taxonomy" id="1016849"/>
    <lineage>
        <taxon>Eukaryota</taxon>
        <taxon>Fungi</taxon>
        <taxon>Dikarya</taxon>
        <taxon>Ascomycota</taxon>
        <taxon>Pezizomycotina</taxon>
        <taxon>Eurotiomycetes</taxon>
        <taxon>Chaetothyriomycetidae</taxon>
        <taxon>Chaetothyriales</taxon>
        <taxon>Herpotrichiellaceae</taxon>
        <taxon>Exophiala</taxon>
    </lineage>
</organism>
<dbReference type="PROSITE" id="PS50048">
    <property type="entry name" value="ZN2_CY6_FUNGAL_2"/>
    <property type="match status" value="1"/>
</dbReference>
<dbReference type="GO" id="GO:0000981">
    <property type="term" value="F:DNA-binding transcription factor activity, RNA polymerase II-specific"/>
    <property type="evidence" value="ECO:0007669"/>
    <property type="project" value="InterPro"/>
</dbReference>
<evidence type="ECO:0000259" key="7">
    <source>
        <dbReference type="PROSITE" id="PS50048"/>
    </source>
</evidence>
<evidence type="ECO:0000256" key="4">
    <source>
        <dbReference type="ARBA" id="ARBA00023163"/>
    </source>
</evidence>
<dbReference type="SUPFAM" id="SSF57701">
    <property type="entry name" value="Zn2/Cys6 DNA-binding domain"/>
    <property type="match status" value="1"/>
</dbReference>
<keyword evidence="4" id="KW-0804">Transcription</keyword>
<dbReference type="Gene3D" id="4.10.240.10">
    <property type="entry name" value="Zn(2)-C6 fungal-type DNA-binding domain"/>
    <property type="match status" value="1"/>
</dbReference>
<comment type="subcellular location">
    <subcellularLocation>
        <location evidence="1">Nucleus</location>
    </subcellularLocation>
</comment>
<evidence type="ECO:0000256" key="6">
    <source>
        <dbReference type="SAM" id="MobiDB-lite"/>
    </source>
</evidence>
<reference evidence="8 9" key="1">
    <citation type="submission" date="2015-01" db="EMBL/GenBank/DDBJ databases">
        <title>The Genome Sequence of Exophiala sideris CBS121828.</title>
        <authorList>
            <consortium name="The Broad Institute Genomics Platform"/>
            <person name="Cuomo C."/>
            <person name="de Hoog S."/>
            <person name="Gorbushina A."/>
            <person name="Stielow B."/>
            <person name="Teixiera M."/>
            <person name="Abouelleil A."/>
            <person name="Chapman S.B."/>
            <person name="Priest M."/>
            <person name="Young S.K."/>
            <person name="Wortman J."/>
            <person name="Nusbaum C."/>
            <person name="Birren B."/>
        </authorList>
    </citation>
    <scope>NUCLEOTIDE SEQUENCE [LARGE SCALE GENOMIC DNA]</scope>
    <source>
        <strain evidence="8 9">CBS 121828</strain>
    </source>
</reference>
<dbReference type="GO" id="GO:0000976">
    <property type="term" value="F:transcription cis-regulatory region binding"/>
    <property type="evidence" value="ECO:0007669"/>
    <property type="project" value="TreeGrafter"/>
</dbReference>
<accession>A0A0D1Y945</accession>
<dbReference type="EMBL" id="KN846953">
    <property type="protein sequence ID" value="KIV79432.1"/>
    <property type="molecule type" value="Genomic_DNA"/>
</dbReference>
<evidence type="ECO:0000313" key="9">
    <source>
        <dbReference type="Proteomes" id="UP000053599"/>
    </source>
</evidence>
<name>A0A0D1Y945_9EURO</name>
<dbReference type="GO" id="GO:0005634">
    <property type="term" value="C:nucleus"/>
    <property type="evidence" value="ECO:0007669"/>
    <property type="project" value="UniProtKB-SubCell"/>
</dbReference>
<feature type="domain" description="Zn(2)-C6 fungal-type" evidence="7">
    <location>
        <begin position="90"/>
        <end position="122"/>
    </location>
</feature>
<dbReference type="CDD" id="cd00067">
    <property type="entry name" value="GAL4"/>
    <property type="match status" value="1"/>
</dbReference>
<keyword evidence="5" id="KW-0539">Nucleus</keyword>
<dbReference type="OrthoDB" id="1925334at2759"/>
<dbReference type="InterPro" id="IPR036864">
    <property type="entry name" value="Zn2-C6_fun-type_DNA-bd_sf"/>
</dbReference>
<sequence length="709" mass="78925">MLKRKRSWEVPQVQNDDQAAATSLVSRAPFPQSRTQPPTGFPVQGEDVRLHSPVVNGSAVEAPWKQHEAGMTAATMNTEPLPNITRKITACAVCRKQKIKCEMPDDRPPCVRCARRGLDCVLNKSLQTLLDDTKQTELLQRDVYNLHETLDAVCSKLGLQSPRPLGAGGPSGKGSHETGGISSDNEQECELSPPASPTAAQAPIDTFLGATKLGSPTSPDTPRSLRQPKLNQQRELIARGVVSLSVAETLTQRYFSRLDHYLYGIGASFGDLQLIRSTSPILVAAICTVSALQDPKDQSVYESCNREFRRLISRSVFEKRGLDHLQALCIGSFWLTDASRILSSDAVRRAADVRLHKHFQQLLEPEQAQADPALALSAADHTNRIRLWYLLFICDQHLSILHNRDPLLRTDKEITANWEAFLEREGATDSDVRLMSQVSLLLIMGQVRDTFGSELDDRLAKGLAAQMTSISRQLDKWFAKFSKLFQPHPYIGDFPMKGLQMHYQFGKLYLGHHAFKGLKGDPIPAHFLSSASIARDAAVEIFDMILRDSDLQQSLVGMPHYFHIMIAFAGHFLLEVCNKYHEQLSIDLSHNFALLSQVLSLFRTFSCIPQHPISRMTAGLARKLSDSMIMIGWNQNVVAPEQILRNLGQSQPGVNEEFMPPPIPVHATQPGNQGTFDSSFVQVASGPNDVFFSDFEQFSFPDMTVNFMT</sequence>
<evidence type="ECO:0000256" key="2">
    <source>
        <dbReference type="ARBA" id="ARBA00023015"/>
    </source>
</evidence>
<proteinExistence type="predicted"/>
<dbReference type="Pfam" id="PF00172">
    <property type="entry name" value="Zn_clus"/>
    <property type="match status" value="1"/>
</dbReference>
<dbReference type="Proteomes" id="UP000053599">
    <property type="component" value="Unassembled WGS sequence"/>
</dbReference>
<evidence type="ECO:0000256" key="1">
    <source>
        <dbReference type="ARBA" id="ARBA00004123"/>
    </source>
</evidence>
<dbReference type="GO" id="GO:0008270">
    <property type="term" value="F:zinc ion binding"/>
    <property type="evidence" value="ECO:0007669"/>
    <property type="project" value="InterPro"/>
</dbReference>
<gene>
    <name evidence="8" type="ORF">PV11_06994</name>
</gene>
<dbReference type="HOGENOM" id="CLU_011003_2_0_1"/>
<keyword evidence="3" id="KW-0238">DNA-binding</keyword>
<dbReference type="CDD" id="cd12148">
    <property type="entry name" value="fungal_TF_MHR"/>
    <property type="match status" value="1"/>
</dbReference>
<protein>
    <recommendedName>
        <fullName evidence="7">Zn(2)-C6 fungal-type domain-containing protein</fullName>
    </recommendedName>
</protein>
<dbReference type="SMART" id="SM00066">
    <property type="entry name" value="GAL4"/>
    <property type="match status" value="1"/>
</dbReference>
<evidence type="ECO:0000256" key="3">
    <source>
        <dbReference type="ARBA" id="ARBA00023125"/>
    </source>
</evidence>
<dbReference type="InterPro" id="IPR001138">
    <property type="entry name" value="Zn2Cys6_DnaBD"/>
</dbReference>
<evidence type="ECO:0000256" key="5">
    <source>
        <dbReference type="ARBA" id="ARBA00023242"/>
    </source>
</evidence>
<dbReference type="InterPro" id="IPR051089">
    <property type="entry name" value="prtT"/>
</dbReference>
<dbReference type="PANTHER" id="PTHR31845">
    <property type="entry name" value="FINGER DOMAIN PROTEIN, PUTATIVE-RELATED"/>
    <property type="match status" value="1"/>
</dbReference>
<dbReference type="PROSITE" id="PS00463">
    <property type="entry name" value="ZN2_CY6_FUNGAL_1"/>
    <property type="match status" value="1"/>
</dbReference>
<keyword evidence="2" id="KW-0805">Transcription regulation</keyword>
<dbReference type="PANTHER" id="PTHR31845:SF17">
    <property type="entry name" value="ZN(II)2CYS6 TRANSCRIPTION FACTOR (EUROFUNG)"/>
    <property type="match status" value="1"/>
</dbReference>
<dbReference type="AlphaFoldDB" id="A0A0D1Y945"/>
<evidence type="ECO:0000313" key="8">
    <source>
        <dbReference type="EMBL" id="KIV79432.1"/>
    </source>
</evidence>